<dbReference type="Pfam" id="PF02374">
    <property type="entry name" value="ArsA_ATPase"/>
    <property type="match status" value="1"/>
</dbReference>
<dbReference type="SUPFAM" id="SSF52540">
    <property type="entry name" value="P-loop containing nucleoside triphosphate hydrolases"/>
    <property type="match status" value="1"/>
</dbReference>
<dbReference type="GO" id="GO:0071816">
    <property type="term" value="P:tail-anchored membrane protein insertion into ER membrane"/>
    <property type="evidence" value="ECO:0007669"/>
    <property type="project" value="TreeGrafter"/>
</dbReference>
<evidence type="ECO:0000259" key="2">
    <source>
        <dbReference type="Pfam" id="PF02374"/>
    </source>
</evidence>
<dbReference type="Gene3D" id="3.40.50.300">
    <property type="entry name" value="P-loop containing nucleotide triphosphate hydrolases"/>
    <property type="match status" value="1"/>
</dbReference>
<dbReference type="CDD" id="cd02035">
    <property type="entry name" value="ArsA"/>
    <property type="match status" value="1"/>
</dbReference>
<dbReference type="PANTHER" id="PTHR10803">
    <property type="entry name" value="ARSENICAL PUMP-DRIVING ATPASE ARSENITE-TRANSLOCATING ATPASE"/>
    <property type="match status" value="1"/>
</dbReference>
<dbReference type="GO" id="GO:0043529">
    <property type="term" value="C:GET complex"/>
    <property type="evidence" value="ECO:0007669"/>
    <property type="project" value="TreeGrafter"/>
</dbReference>
<dbReference type="InterPro" id="IPR016300">
    <property type="entry name" value="ATPase_ArsA/GET3"/>
</dbReference>
<dbReference type="PANTHER" id="PTHR10803:SF3">
    <property type="entry name" value="ATPASE GET3"/>
    <property type="match status" value="1"/>
</dbReference>
<reference evidence="3" key="1">
    <citation type="submission" date="2020-04" db="EMBL/GenBank/DDBJ databases">
        <authorList>
            <person name="Alioto T."/>
            <person name="Alioto T."/>
            <person name="Gomez Garrido J."/>
        </authorList>
    </citation>
    <scope>NUCLEOTIDE SEQUENCE</scope>
    <source>
        <strain evidence="3">A484AB</strain>
    </source>
</reference>
<sequence>MDFSVVVFDTAPTGHTLRLLSFPSLIENSLGKLLQIKNQFIPIINQFSGLLGMDDADPSMVTNKLEESMPVIKEVSAKLKDAEHTTFVCVCISEFLSLYETERLVQELSKSDIDTHNIIVNQLIYPDTNKKGTCSLCAARMKIQAKYLEQIDDLYEDFHVTKLPLLPHEVRGCDKINEFSQYLREPYVPEDNSK</sequence>
<evidence type="ECO:0000256" key="1">
    <source>
        <dbReference type="ARBA" id="ARBA00011040"/>
    </source>
</evidence>
<evidence type="ECO:0000313" key="4">
    <source>
        <dbReference type="Proteomes" id="UP001152795"/>
    </source>
</evidence>
<comment type="caution">
    <text evidence="3">The sequence shown here is derived from an EMBL/GenBank/DDBJ whole genome shotgun (WGS) entry which is preliminary data.</text>
</comment>
<comment type="similarity">
    <text evidence="1">Belongs to the arsA ATPase family.</text>
</comment>
<evidence type="ECO:0000313" key="3">
    <source>
        <dbReference type="EMBL" id="CAB3995738.1"/>
    </source>
</evidence>
<accession>A0A7D9HZL7</accession>
<dbReference type="InterPro" id="IPR027417">
    <property type="entry name" value="P-loop_NTPase"/>
</dbReference>
<gene>
    <name evidence="3" type="ORF">PACLA_8A082691</name>
</gene>
<dbReference type="EMBL" id="CACRXK020002720">
    <property type="protein sequence ID" value="CAB3995738.1"/>
    <property type="molecule type" value="Genomic_DNA"/>
</dbReference>
<dbReference type="NCBIfam" id="TIGR00345">
    <property type="entry name" value="GET3_arsA_TRC40"/>
    <property type="match status" value="1"/>
</dbReference>
<name>A0A7D9HZL7_PARCT</name>
<dbReference type="Proteomes" id="UP001152795">
    <property type="component" value="Unassembled WGS sequence"/>
</dbReference>
<dbReference type="AlphaFoldDB" id="A0A7D9HZL7"/>
<proteinExistence type="inferred from homology"/>
<dbReference type="GO" id="GO:0005524">
    <property type="term" value="F:ATP binding"/>
    <property type="evidence" value="ECO:0007669"/>
    <property type="project" value="InterPro"/>
</dbReference>
<feature type="domain" description="ArsA/GET3 Anion-transporting ATPase-like" evidence="2">
    <location>
        <begin position="2"/>
        <end position="184"/>
    </location>
</feature>
<organism evidence="3 4">
    <name type="scientific">Paramuricea clavata</name>
    <name type="common">Red gorgonian</name>
    <name type="synonym">Violescent sea-whip</name>
    <dbReference type="NCBI Taxonomy" id="317549"/>
    <lineage>
        <taxon>Eukaryota</taxon>
        <taxon>Metazoa</taxon>
        <taxon>Cnidaria</taxon>
        <taxon>Anthozoa</taxon>
        <taxon>Octocorallia</taxon>
        <taxon>Malacalcyonacea</taxon>
        <taxon>Plexauridae</taxon>
        <taxon>Paramuricea</taxon>
    </lineage>
</organism>
<keyword evidence="4" id="KW-1185">Reference proteome</keyword>
<dbReference type="InterPro" id="IPR025723">
    <property type="entry name" value="ArsA/GET3_ATPase-like"/>
</dbReference>
<dbReference type="GO" id="GO:0016887">
    <property type="term" value="F:ATP hydrolysis activity"/>
    <property type="evidence" value="ECO:0007669"/>
    <property type="project" value="InterPro"/>
</dbReference>
<protein>
    <submittedName>
        <fullName evidence="3">ATPase ASNA1</fullName>
    </submittedName>
</protein>